<dbReference type="OrthoDB" id="177731at2"/>
<sequence>MENLSTLRLILVVVTMNLAYCCNALSLITENTSLILKTELRKPLEKKQDKQTRKLKSQSTDGSLTGVKIPIDAKRWYQLNNVSNGLDGLFDGDLYTSVNTGYGKVLANYDAYYPLKNDEDITIQSIRFFDGNGTFENTPLTLSVINDQWQRIPIATFTGISYNEWVGPDPSNRYNYNLTNLPAGRIRYLVINSYGDYPNEIEIYGSYSGGRASQSRKMANVSANSTATTTQRTVKMKDGFGVNGFEWDFFDPYNAIDIDPNKLKAFKPFSGFRHYMDWEKLENVEGSYSYNPCFNGGWNYDAIYEQCKNDGIEVVACLQTVPKWMTDTYPADLQNPNVVPVKYGKDIKDPHSYIEQARVGFQYVARYGSNPNVDPGLLSVYDKPRWYMDRVNTLKIGLGTIKYIECGNERDKWWVGRIGYQTAREYAANLSAFYDGHKNTMGPGAGVKNADPNIKVVMSGLALASPDYVRGMIDWCKEFRGYNPDGTVNLCWDVINYHHYSNNARSSQWGNPTRGNAPELSEAADVAKAFVQMAHNDAYDMPVWITEFGYDINQGSNQKAIAIGNKSEAITMADWGLRSSLMYNRYGIARSFFYEMYDDNVANPWRFASSGLINADKTRKPIADYLYQTNNLVGDYVYKETLSQDPIVDRYEKNGQSAYVLYIPDEVGRTGNYTLTIPGATGAKMYTPMAGRDTMDVATLSGGTGTFNVVVTETPVFVIPSGSVSSSSATEPESGLGVFSTHSNPVIVTASVGTPDLTVKAVSNAFAPEKQIASVLSESPVGLDFLKTYPNPASDFLVVTFENNNNQDIDVKLMDTALGKVMLKNTYGKRENVFMEKIDIRNINTGSYLLEVLQGEERVVKKVVKIN</sequence>
<evidence type="ECO:0000259" key="1">
    <source>
        <dbReference type="Pfam" id="PF18962"/>
    </source>
</evidence>
<dbReference type="EMBL" id="FOXH01000014">
    <property type="protein sequence ID" value="SFQ28929.1"/>
    <property type="molecule type" value="Genomic_DNA"/>
</dbReference>
<accession>A0A1I5XAC5</accession>
<dbReference type="InterPro" id="IPR017853">
    <property type="entry name" value="GH"/>
</dbReference>
<evidence type="ECO:0000313" key="3">
    <source>
        <dbReference type="Proteomes" id="UP000199306"/>
    </source>
</evidence>
<dbReference type="STRING" id="1079859.SAMN04515674_11430"/>
<dbReference type="PANTHER" id="PTHR12631:SF10">
    <property type="entry name" value="BETA-XYLOSIDASE-LIKE PROTEIN-RELATED"/>
    <property type="match status" value="1"/>
</dbReference>
<dbReference type="RefSeq" id="WP_143095275.1">
    <property type="nucleotide sequence ID" value="NZ_FOXH01000014.1"/>
</dbReference>
<dbReference type="NCBIfam" id="TIGR04183">
    <property type="entry name" value="Por_Secre_tail"/>
    <property type="match status" value="1"/>
</dbReference>
<protein>
    <submittedName>
        <fullName evidence="2">Por secretion system C-terminal sorting domain-containing protein</fullName>
    </submittedName>
</protein>
<dbReference type="PANTHER" id="PTHR12631">
    <property type="entry name" value="ALPHA-L-IDURONIDASE"/>
    <property type="match status" value="1"/>
</dbReference>
<dbReference type="SUPFAM" id="SSF51445">
    <property type="entry name" value="(Trans)glycosidases"/>
    <property type="match status" value="1"/>
</dbReference>
<dbReference type="Pfam" id="PF18962">
    <property type="entry name" value="Por_Secre_tail"/>
    <property type="match status" value="1"/>
</dbReference>
<dbReference type="AlphaFoldDB" id="A0A1I5XAC5"/>
<keyword evidence="3" id="KW-1185">Reference proteome</keyword>
<dbReference type="Gene3D" id="3.20.20.80">
    <property type="entry name" value="Glycosidases"/>
    <property type="match status" value="1"/>
</dbReference>
<name>A0A1I5XAC5_9BACT</name>
<evidence type="ECO:0000313" key="2">
    <source>
        <dbReference type="EMBL" id="SFQ28929.1"/>
    </source>
</evidence>
<feature type="domain" description="Secretion system C-terminal sorting" evidence="1">
    <location>
        <begin position="789"/>
        <end position="864"/>
    </location>
</feature>
<dbReference type="InterPro" id="IPR051923">
    <property type="entry name" value="Glycosyl_Hydrolase_39"/>
</dbReference>
<dbReference type="GO" id="GO:0004553">
    <property type="term" value="F:hydrolase activity, hydrolyzing O-glycosyl compounds"/>
    <property type="evidence" value="ECO:0007669"/>
    <property type="project" value="TreeGrafter"/>
</dbReference>
<organism evidence="2 3">
    <name type="scientific">Pseudarcicella hirudinis</name>
    <dbReference type="NCBI Taxonomy" id="1079859"/>
    <lineage>
        <taxon>Bacteria</taxon>
        <taxon>Pseudomonadati</taxon>
        <taxon>Bacteroidota</taxon>
        <taxon>Cytophagia</taxon>
        <taxon>Cytophagales</taxon>
        <taxon>Flectobacillaceae</taxon>
        <taxon>Pseudarcicella</taxon>
    </lineage>
</organism>
<proteinExistence type="predicted"/>
<dbReference type="InterPro" id="IPR026444">
    <property type="entry name" value="Secre_tail"/>
</dbReference>
<gene>
    <name evidence="2" type="ORF">SAMN04515674_11430</name>
</gene>
<dbReference type="Proteomes" id="UP000199306">
    <property type="component" value="Unassembled WGS sequence"/>
</dbReference>
<reference evidence="2 3" key="1">
    <citation type="submission" date="2016-10" db="EMBL/GenBank/DDBJ databases">
        <authorList>
            <person name="de Groot N.N."/>
        </authorList>
    </citation>
    <scope>NUCLEOTIDE SEQUENCE [LARGE SCALE GENOMIC DNA]</scope>
    <source>
        <strain evidence="3">E92,LMG 26720,CCM 7988</strain>
    </source>
</reference>